<reference evidence="3 4" key="2">
    <citation type="journal article" date="2012" name="Eukaryot. Cell">
        <title>Genome update of Botrytis cinerea strains B05.10 and T4.</title>
        <authorList>
            <person name="Staats M."/>
            <person name="van Kan J.A."/>
        </authorList>
    </citation>
    <scope>NUCLEOTIDE SEQUENCE [LARGE SCALE GENOMIC DNA]</scope>
    <source>
        <strain evidence="3 4">B05.10</strain>
    </source>
</reference>
<dbReference type="Gene3D" id="3.20.20.70">
    <property type="entry name" value="Aldolase class I"/>
    <property type="match status" value="1"/>
</dbReference>
<dbReference type="InterPro" id="IPR002220">
    <property type="entry name" value="DapA-like"/>
</dbReference>
<dbReference type="PANTHER" id="PTHR12128">
    <property type="entry name" value="DIHYDRODIPICOLINATE SYNTHASE"/>
    <property type="match status" value="1"/>
</dbReference>
<dbReference type="GeneID" id="5433707"/>
<keyword evidence="1" id="KW-0456">Lyase</keyword>
<keyword evidence="4" id="KW-1185">Reference proteome</keyword>
<keyword evidence="2" id="KW-0704">Schiff base</keyword>
<evidence type="ECO:0000313" key="3">
    <source>
        <dbReference type="EMBL" id="ATZ57066.1"/>
    </source>
</evidence>
<dbReference type="VEuPathDB" id="FungiDB:Bcin14g02460"/>
<dbReference type="PANTHER" id="PTHR12128:SF68">
    <property type="entry name" value="DIHYDRODIPICOLINATE SYNTHETASE"/>
    <property type="match status" value="1"/>
</dbReference>
<dbReference type="PRINTS" id="PR00146">
    <property type="entry name" value="DHPICSNTHASE"/>
</dbReference>
<dbReference type="SMART" id="SM01130">
    <property type="entry name" value="DHDPS"/>
    <property type="match status" value="1"/>
</dbReference>
<dbReference type="AlphaFoldDB" id="A0A384K2K1"/>
<sequence length="327" mass="34797">MSQPPPPGVYVPVPTFFLPRSSASYSSIASPLDTETQAAHSLHLARSGIKGLVVLGSTGEAVHLSNAERYTVLRGCRDALDKEGFGDVGIIAGTASQNIQEVVEQLGEAKRAGSGWGLVLVPGYFSGASTQEGIIAWFNAVADQSPIPVMVYHYPGVSNSVRVTPQTFTALAAHPNIVGCKLSHGDISYHAQIALSPHIDHAHFHTFTGLGQQLLPVMSIGCKGTIDGSAGFFPKSVVRLYELSVKDNVTAEEKKERGLLQWKLSGVEEIVVKYGTVGIKECVSRILGMGEKDGTRLPLVGGIPGGDAEWEKWRGVIGELEAVEKSL</sequence>
<dbReference type="EMBL" id="CP009818">
    <property type="protein sequence ID" value="ATZ57066.1"/>
    <property type="molecule type" value="Genomic_DNA"/>
</dbReference>
<evidence type="ECO:0000256" key="1">
    <source>
        <dbReference type="ARBA" id="ARBA00023239"/>
    </source>
</evidence>
<dbReference type="KEGG" id="bfu:BCIN_14g02460"/>
<proteinExistence type="predicted"/>
<name>A0A384K2K1_BOTFB</name>
<organism evidence="3 4">
    <name type="scientific">Botryotinia fuckeliana (strain B05.10)</name>
    <name type="common">Noble rot fungus</name>
    <name type="synonym">Botrytis cinerea</name>
    <dbReference type="NCBI Taxonomy" id="332648"/>
    <lineage>
        <taxon>Eukaryota</taxon>
        <taxon>Fungi</taxon>
        <taxon>Dikarya</taxon>
        <taxon>Ascomycota</taxon>
        <taxon>Pezizomycotina</taxon>
        <taxon>Leotiomycetes</taxon>
        <taxon>Helotiales</taxon>
        <taxon>Sclerotiniaceae</taxon>
        <taxon>Botrytis</taxon>
    </lineage>
</organism>
<dbReference type="Proteomes" id="UP000001798">
    <property type="component" value="Chromosome 14"/>
</dbReference>
<protein>
    <recommendedName>
        <fullName evidence="5">Dihydrodipicolinate synthetase family protein</fullName>
    </recommendedName>
</protein>
<reference evidence="3 4" key="3">
    <citation type="journal article" date="2017" name="Mol. Plant Pathol.">
        <title>A gapless genome sequence of the fungus Botrytis cinerea.</title>
        <authorList>
            <person name="Van Kan J.A."/>
            <person name="Stassen J.H."/>
            <person name="Mosbach A."/>
            <person name="Van Der Lee T.A."/>
            <person name="Faino L."/>
            <person name="Farmer A.D."/>
            <person name="Papasotiriou D.G."/>
            <person name="Zhou S."/>
            <person name="Seidl M.F."/>
            <person name="Cottam E."/>
            <person name="Edel D."/>
            <person name="Hahn M."/>
            <person name="Schwartz D.C."/>
            <person name="Dietrich R.A."/>
            <person name="Widdison S."/>
            <person name="Scalliet G."/>
        </authorList>
    </citation>
    <scope>NUCLEOTIDE SEQUENCE [LARGE SCALE GENOMIC DNA]</scope>
    <source>
        <strain evidence="3 4">B05.10</strain>
    </source>
</reference>
<dbReference type="SUPFAM" id="SSF51569">
    <property type="entry name" value="Aldolase"/>
    <property type="match status" value="1"/>
</dbReference>
<dbReference type="GO" id="GO:0008840">
    <property type="term" value="F:4-hydroxy-tetrahydrodipicolinate synthase activity"/>
    <property type="evidence" value="ECO:0007669"/>
    <property type="project" value="TreeGrafter"/>
</dbReference>
<gene>
    <name evidence="3" type="ORF">BCIN_14g02460</name>
</gene>
<dbReference type="Pfam" id="PF00701">
    <property type="entry name" value="DHDPS"/>
    <property type="match status" value="1"/>
</dbReference>
<dbReference type="PROSITE" id="PS00665">
    <property type="entry name" value="DHDPS_1"/>
    <property type="match status" value="1"/>
</dbReference>
<dbReference type="RefSeq" id="XP_024552914.1">
    <property type="nucleotide sequence ID" value="XM_024697100.1"/>
</dbReference>
<dbReference type="InterPro" id="IPR013785">
    <property type="entry name" value="Aldolase_TIM"/>
</dbReference>
<evidence type="ECO:0008006" key="5">
    <source>
        <dbReference type="Google" id="ProtNLM"/>
    </source>
</evidence>
<evidence type="ECO:0000313" key="4">
    <source>
        <dbReference type="Proteomes" id="UP000001798"/>
    </source>
</evidence>
<dbReference type="InterPro" id="IPR020624">
    <property type="entry name" value="Schiff_base-form_aldolases_CS"/>
</dbReference>
<evidence type="ECO:0000256" key="2">
    <source>
        <dbReference type="ARBA" id="ARBA00023270"/>
    </source>
</evidence>
<dbReference type="CDD" id="cd00408">
    <property type="entry name" value="DHDPS-like"/>
    <property type="match status" value="1"/>
</dbReference>
<accession>A0A384K2K1</accession>
<reference evidence="3 4" key="1">
    <citation type="journal article" date="2011" name="PLoS Genet.">
        <title>Genomic analysis of the necrotrophic fungal pathogens Sclerotinia sclerotiorum and Botrytis cinerea.</title>
        <authorList>
            <person name="Amselem J."/>
            <person name="Cuomo C.A."/>
            <person name="van Kan J.A."/>
            <person name="Viaud M."/>
            <person name="Benito E.P."/>
            <person name="Couloux A."/>
            <person name="Coutinho P.M."/>
            <person name="de Vries R.P."/>
            <person name="Dyer P.S."/>
            <person name="Fillinger S."/>
            <person name="Fournier E."/>
            <person name="Gout L."/>
            <person name="Hahn M."/>
            <person name="Kohn L."/>
            <person name="Lapalu N."/>
            <person name="Plummer K.M."/>
            <person name="Pradier J.M."/>
            <person name="Quevillon E."/>
            <person name="Sharon A."/>
            <person name="Simon A."/>
            <person name="ten Have A."/>
            <person name="Tudzynski B."/>
            <person name="Tudzynski P."/>
            <person name="Wincker P."/>
            <person name="Andrew M."/>
            <person name="Anthouard V."/>
            <person name="Beever R.E."/>
            <person name="Beffa R."/>
            <person name="Benoit I."/>
            <person name="Bouzid O."/>
            <person name="Brault B."/>
            <person name="Chen Z."/>
            <person name="Choquer M."/>
            <person name="Collemare J."/>
            <person name="Cotton P."/>
            <person name="Danchin E.G."/>
            <person name="Da Silva C."/>
            <person name="Gautier A."/>
            <person name="Giraud C."/>
            <person name="Giraud T."/>
            <person name="Gonzalez C."/>
            <person name="Grossetete S."/>
            <person name="Guldener U."/>
            <person name="Henrissat B."/>
            <person name="Howlett B.J."/>
            <person name="Kodira C."/>
            <person name="Kretschmer M."/>
            <person name="Lappartient A."/>
            <person name="Leroch M."/>
            <person name="Levis C."/>
            <person name="Mauceli E."/>
            <person name="Neuveglise C."/>
            <person name="Oeser B."/>
            <person name="Pearson M."/>
            <person name="Poulain J."/>
            <person name="Poussereau N."/>
            <person name="Quesneville H."/>
            <person name="Rascle C."/>
            <person name="Schumacher J."/>
            <person name="Segurens B."/>
            <person name="Sexton A."/>
            <person name="Silva E."/>
            <person name="Sirven C."/>
            <person name="Soanes D.M."/>
            <person name="Talbot N.J."/>
            <person name="Templeton M."/>
            <person name="Yandava C."/>
            <person name="Yarden O."/>
            <person name="Zeng Q."/>
            <person name="Rollins J.A."/>
            <person name="Lebrun M.H."/>
            <person name="Dickman M."/>
        </authorList>
    </citation>
    <scope>NUCLEOTIDE SEQUENCE [LARGE SCALE GENOMIC DNA]</scope>
    <source>
        <strain evidence="3 4">B05.10</strain>
    </source>
</reference>
<dbReference type="OrthoDB" id="191315at2759"/>